<accession>A0A6J5S3L8</accession>
<keyword evidence="2" id="KW-1185">Reference proteome</keyword>
<proteinExistence type="predicted"/>
<evidence type="ECO:0000313" key="1">
    <source>
        <dbReference type="EMBL" id="CAB4202619.1"/>
    </source>
</evidence>
<gene>
    <name evidence="1" type="ORF">UFOVP1367_27</name>
</gene>
<protein>
    <submittedName>
        <fullName evidence="1">Uncharacterized protein</fullName>
    </submittedName>
</protein>
<evidence type="ECO:0000313" key="2">
    <source>
        <dbReference type="Proteomes" id="UP001641549"/>
    </source>
</evidence>
<name>A0A6J5S3L8_9CAUD</name>
<dbReference type="EMBL" id="LR797314">
    <property type="protein sequence ID" value="CAB4202619.1"/>
    <property type="molecule type" value="Genomic_DNA"/>
</dbReference>
<organism evidence="1 2">
    <name type="scientific">uncultured Caudovirales phage</name>
    <dbReference type="NCBI Taxonomy" id="2100421"/>
    <lineage>
        <taxon>Viruses</taxon>
        <taxon>Duplodnaviria</taxon>
        <taxon>Heunggongvirae</taxon>
        <taxon>Uroviricota</taxon>
        <taxon>Caudoviricetes</taxon>
        <taxon>Peduoviridae</taxon>
        <taxon>Maltschvirus</taxon>
        <taxon>Maltschvirus maltsch</taxon>
    </lineage>
</organism>
<reference evidence="1" key="1">
    <citation type="submission" date="2020-05" db="EMBL/GenBank/DDBJ databases">
        <authorList>
            <person name="Chiriac C."/>
            <person name="Salcher M."/>
            <person name="Ghai R."/>
            <person name="Kavagutti S V."/>
        </authorList>
    </citation>
    <scope>NUCLEOTIDE SEQUENCE [LARGE SCALE GENOMIC DNA]</scope>
</reference>
<dbReference type="Proteomes" id="UP001641549">
    <property type="component" value="Chromosome UFOv-RH-23may17-C8087"/>
</dbReference>
<sequence>MKNQSKLKPHESGELLLAKVRAGFICQRKTLNSFCIENGIDQSNATKCIKGTLKGKKSIATKKLIIQASQTKRDKSISA</sequence>